<dbReference type="PATRIC" id="fig|797209.4.peg.746"/>
<dbReference type="eggNOG" id="arCOG01285">
    <property type="taxonomic scope" value="Archaea"/>
</dbReference>
<feature type="region of interest" description="Disordered" evidence="1">
    <location>
        <begin position="52"/>
        <end position="79"/>
    </location>
</feature>
<sequence>MGLFKNIGRKVEEFKQTSEAVAAEEASYECTDCGKRLYTSHDGCPECGGTVVPVAEESETTDESESKPTDESESKPTDE</sequence>
<feature type="compositionally biased region" description="Basic and acidic residues" evidence="1">
    <location>
        <begin position="64"/>
        <end position="79"/>
    </location>
</feature>
<dbReference type="Proteomes" id="UP000003751">
    <property type="component" value="Unassembled WGS sequence"/>
</dbReference>
<reference evidence="6" key="3">
    <citation type="submission" date="2016-11" db="EMBL/GenBank/DDBJ databases">
        <authorList>
            <person name="Varghese N."/>
            <person name="Submissions S."/>
        </authorList>
    </citation>
    <scope>NUCLEOTIDE SEQUENCE [LARGE SCALE GENOMIC DNA]</scope>
    <source>
        <strain evidence="6">DX253</strain>
    </source>
</reference>
<evidence type="ECO:0000313" key="4">
    <source>
        <dbReference type="EMBL" id="SHL20876.1"/>
    </source>
</evidence>
<evidence type="ECO:0000256" key="1">
    <source>
        <dbReference type="SAM" id="MobiDB-lite"/>
    </source>
</evidence>
<dbReference type="RefSeq" id="WP_007977182.1">
    <property type="nucleotide sequence ID" value="NZ_AEMG01000003.1"/>
</dbReference>
<dbReference type="AlphaFoldDB" id="E7QPM0"/>
<protein>
    <recommendedName>
        <fullName evidence="2">DUF7129 domain-containing protein</fullName>
    </recommendedName>
</protein>
<feature type="domain" description="DUF7129" evidence="2">
    <location>
        <begin position="23"/>
        <end position="55"/>
    </location>
</feature>
<evidence type="ECO:0000259" key="2">
    <source>
        <dbReference type="Pfam" id="PF23455"/>
    </source>
</evidence>
<gene>
    <name evidence="4" type="ORF">SAMN05444342_3272</name>
    <name evidence="3" type="ORF">ZOD2009_03792</name>
</gene>
<reference evidence="3 5" key="1">
    <citation type="journal article" date="2014" name="ISME J.">
        <title>Trehalose/2-sulfotrehalose biosynthesis and glycine-betaine uptake are widely spread mechanisms for osmoadaptation in the Halobacteriales.</title>
        <authorList>
            <person name="Youssef N.H."/>
            <person name="Savage-Ashlock K.N."/>
            <person name="McCully A.L."/>
            <person name="Luedtke B."/>
            <person name="Shaw E.I."/>
            <person name="Hoff W.D."/>
            <person name="Elshahed M.S."/>
        </authorList>
    </citation>
    <scope>NUCLEOTIDE SEQUENCE [LARGE SCALE GENOMIC DNA]</scope>
    <source>
        <strain evidence="3 5">DX253</strain>
    </source>
</reference>
<proteinExistence type="predicted"/>
<dbReference type="InterPro" id="IPR055553">
    <property type="entry name" value="DUF7129"/>
</dbReference>
<keyword evidence="6" id="KW-1185">Reference proteome</keyword>
<name>E7QPM0_HALPU</name>
<reference evidence="4" key="2">
    <citation type="submission" date="2016-11" db="EMBL/GenBank/DDBJ databases">
        <authorList>
            <person name="Jaros S."/>
            <person name="Januszkiewicz K."/>
            <person name="Wedrychowicz H."/>
        </authorList>
    </citation>
    <scope>NUCLEOTIDE SEQUENCE [LARGE SCALE GENOMIC DNA]</scope>
    <source>
        <strain evidence="4">DX253</strain>
    </source>
</reference>
<dbReference type="EMBL" id="AEMG01000003">
    <property type="protein sequence ID" value="EFW93503.1"/>
    <property type="molecule type" value="Genomic_DNA"/>
</dbReference>
<dbReference type="Proteomes" id="UP000184203">
    <property type="component" value="Unassembled WGS sequence"/>
</dbReference>
<dbReference type="STRING" id="797209.GCA_000376445_03679"/>
<evidence type="ECO:0000313" key="6">
    <source>
        <dbReference type="Proteomes" id="UP000184203"/>
    </source>
</evidence>
<accession>E7QPM0</accession>
<evidence type="ECO:0000313" key="5">
    <source>
        <dbReference type="Proteomes" id="UP000003751"/>
    </source>
</evidence>
<dbReference type="EMBL" id="FRAN01000005">
    <property type="protein sequence ID" value="SHL20876.1"/>
    <property type="molecule type" value="Genomic_DNA"/>
</dbReference>
<dbReference type="Pfam" id="PF23455">
    <property type="entry name" value="DUF7129"/>
    <property type="match status" value="1"/>
</dbReference>
<organism evidence="3 5">
    <name type="scientific">Haladaptatus paucihalophilus DX253</name>
    <dbReference type="NCBI Taxonomy" id="797209"/>
    <lineage>
        <taxon>Archaea</taxon>
        <taxon>Methanobacteriati</taxon>
        <taxon>Methanobacteriota</taxon>
        <taxon>Stenosarchaea group</taxon>
        <taxon>Halobacteria</taxon>
        <taxon>Halobacteriales</taxon>
        <taxon>Haladaptataceae</taxon>
        <taxon>Haladaptatus</taxon>
    </lineage>
</organism>
<evidence type="ECO:0000313" key="3">
    <source>
        <dbReference type="EMBL" id="EFW93503.1"/>
    </source>
</evidence>